<sequence>MILLSELWVCFNLSTKSDSGLNVYLSVYEKAIAHQFRELKFGLDATIVDLYLISDPTGESKEIQNAHSVFFTRIRNLTQNSAYCERLRWSSGLVPGTKPDSS</sequence>
<accession>A0A4Y2ARG9</accession>
<evidence type="ECO:0000313" key="1">
    <source>
        <dbReference type="EMBL" id="GBL81776.1"/>
    </source>
</evidence>
<dbReference type="EMBL" id="BGPR01000026">
    <property type="protein sequence ID" value="GBL81776.1"/>
    <property type="molecule type" value="Genomic_DNA"/>
</dbReference>
<reference evidence="1 2" key="1">
    <citation type="journal article" date="2019" name="Sci. Rep.">
        <title>Orb-weaving spider Araneus ventricosus genome elucidates the spidroin gene catalogue.</title>
        <authorList>
            <person name="Kono N."/>
            <person name="Nakamura H."/>
            <person name="Ohtoshi R."/>
            <person name="Moran D.A.P."/>
            <person name="Shinohara A."/>
            <person name="Yoshida Y."/>
            <person name="Fujiwara M."/>
            <person name="Mori M."/>
            <person name="Tomita M."/>
            <person name="Arakawa K."/>
        </authorList>
    </citation>
    <scope>NUCLEOTIDE SEQUENCE [LARGE SCALE GENOMIC DNA]</scope>
</reference>
<proteinExistence type="predicted"/>
<dbReference type="AlphaFoldDB" id="A0A4Y2ARG9"/>
<evidence type="ECO:0000313" key="2">
    <source>
        <dbReference type="Proteomes" id="UP000499080"/>
    </source>
</evidence>
<keyword evidence="2" id="KW-1185">Reference proteome</keyword>
<gene>
    <name evidence="1" type="ORF">AVEN_93536_1</name>
</gene>
<organism evidence="1 2">
    <name type="scientific">Araneus ventricosus</name>
    <name type="common">Orbweaver spider</name>
    <name type="synonym">Epeira ventricosa</name>
    <dbReference type="NCBI Taxonomy" id="182803"/>
    <lineage>
        <taxon>Eukaryota</taxon>
        <taxon>Metazoa</taxon>
        <taxon>Ecdysozoa</taxon>
        <taxon>Arthropoda</taxon>
        <taxon>Chelicerata</taxon>
        <taxon>Arachnida</taxon>
        <taxon>Araneae</taxon>
        <taxon>Araneomorphae</taxon>
        <taxon>Entelegynae</taxon>
        <taxon>Araneoidea</taxon>
        <taxon>Araneidae</taxon>
        <taxon>Araneus</taxon>
    </lineage>
</organism>
<protein>
    <submittedName>
        <fullName evidence="1">Uncharacterized protein</fullName>
    </submittedName>
</protein>
<dbReference type="Proteomes" id="UP000499080">
    <property type="component" value="Unassembled WGS sequence"/>
</dbReference>
<comment type="caution">
    <text evidence="1">The sequence shown here is derived from an EMBL/GenBank/DDBJ whole genome shotgun (WGS) entry which is preliminary data.</text>
</comment>
<name>A0A4Y2ARG9_ARAVE</name>